<reference evidence="1 2" key="1">
    <citation type="submission" date="2020-12" db="EMBL/GenBank/DDBJ databases">
        <title>Complete genome sequence of Burkholderia anthina BJQ0011.</title>
        <authorList>
            <person name="Xu Y."/>
        </authorList>
    </citation>
    <scope>NUCLEOTIDE SEQUENCE [LARGE SCALE GENOMIC DNA]</scope>
    <source>
        <strain evidence="1 2">BJQ0011</strain>
    </source>
</reference>
<protein>
    <submittedName>
        <fullName evidence="1">Uncharacterized protein</fullName>
    </submittedName>
</protein>
<dbReference type="EMBL" id="CP066769">
    <property type="protein sequence ID" value="QQK01401.1"/>
    <property type="molecule type" value="Genomic_DNA"/>
</dbReference>
<gene>
    <name evidence="1" type="ORF">JFN94_09765</name>
</gene>
<evidence type="ECO:0000313" key="2">
    <source>
        <dbReference type="Proteomes" id="UP000596205"/>
    </source>
</evidence>
<sequence>MTQQNCRAVERIHVICESGLNPVDGYFNGLLAVSIALPHDKGFEMNNRRHKQFANLSKIFLLPPIVLGLHSSFALAGDMGQKNTAQSVLKNIIDIVDNGNLADEIFYESKLGLSMGGGETRHVTGYEDLQYLRSMPYPGSAKYHDWNVQQYYYTAAPEYFDEKFGRDGDYVRPYAKAFLPNGKIGVVASIVLNTEKICITESDVKSILKDNYSYSESRGMFKVRYSGDPKNDIDVEMTSTYTPPKRCVKYVNFSQYINGIK</sequence>
<evidence type="ECO:0000313" key="1">
    <source>
        <dbReference type="EMBL" id="QQK01401.1"/>
    </source>
</evidence>
<dbReference type="Proteomes" id="UP000596205">
    <property type="component" value="Chromosome 1"/>
</dbReference>
<organism evidence="1 2">
    <name type="scientific">Burkholderia anthina</name>
    <dbReference type="NCBI Taxonomy" id="179879"/>
    <lineage>
        <taxon>Bacteria</taxon>
        <taxon>Pseudomonadati</taxon>
        <taxon>Pseudomonadota</taxon>
        <taxon>Betaproteobacteria</taxon>
        <taxon>Burkholderiales</taxon>
        <taxon>Burkholderiaceae</taxon>
        <taxon>Burkholderia</taxon>
        <taxon>Burkholderia cepacia complex</taxon>
    </lineage>
</organism>
<dbReference type="AlphaFoldDB" id="A0A7T6VCI0"/>
<dbReference type="KEGG" id="bann:JFN94_09765"/>
<name>A0A7T6VCI0_9BURK</name>
<dbReference type="RefSeq" id="WP_199568453.1">
    <property type="nucleotide sequence ID" value="NZ_CP066769.1"/>
</dbReference>
<accession>A0A7T6VCI0</accession>
<proteinExistence type="predicted"/>